<sequence>ETPPARRARPGRRRPGRRPGHRRRVGGARPGRPAHHHCRRHRRRRGGREPALPDRLHHLSRRGGRGGGGPGALPDRRGGGVGRLLPDHGPHAPRPAPLAGRAQAGGLLAGADPPVGGVRGLAGAWPTDPSRRSQGGQPGRRQPPLRQQLRPLSQLGRSRWGAGPRRVRPAAEPVDAAPGGRGHTGGARSHARLRPRGPRRRAGGLRHPLRGVPPQAGRPGGLRAGSPWCHSRGFRSLGGRSGGHADGRALDRNEGL</sequence>
<organism evidence="2">
    <name type="scientific">uncultured Acidimicrobiales bacterium</name>
    <dbReference type="NCBI Taxonomy" id="310071"/>
    <lineage>
        <taxon>Bacteria</taxon>
        <taxon>Bacillati</taxon>
        <taxon>Actinomycetota</taxon>
        <taxon>Acidimicrobiia</taxon>
        <taxon>Acidimicrobiales</taxon>
        <taxon>environmental samples</taxon>
    </lineage>
</organism>
<feature type="compositionally biased region" description="Low complexity" evidence="1">
    <location>
        <begin position="132"/>
        <end position="159"/>
    </location>
</feature>
<feature type="compositionally biased region" description="Low complexity" evidence="1">
    <location>
        <begin position="97"/>
        <end position="116"/>
    </location>
</feature>
<evidence type="ECO:0000313" key="2">
    <source>
        <dbReference type="EMBL" id="CAA9276264.1"/>
    </source>
</evidence>
<feature type="compositionally biased region" description="Basic and acidic residues" evidence="1">
    <location>
        <begin position="47"/>
        <end position="57"/>
    </location>
</feature>
<protein>
    <submittedName>
        <fullName evidence="2">Ubiquinol-cytochrome C reductase, diheme cytochrome cc subunit</fullName>
    </submittedName>
</protein>
<feature type="non-terminal residue" evidence="2">
    <location>
        <position position="1"/>
    </location>
</feature>
<feature type="compositionally biased region" description="Basic and acidic residues" evidence="1">
    <location>
        <begin position="243"/>
        <end position="256"/>
    </location>
</feature>
<dbReference type="AlphaFoldDB" id="A0A6J4JDL7"/>
<feature type="compositionally biased region" description="Basic residues" evidence="1">
    <location>
        <begin position="189"/>
        <end position="209"/>
    </location>
</feature>
<feature type="compositionally biased region" description="Basic residues" evidence="1">
    <location>
        <begin position="1"/>
        <end position="46"/>
    </location>
</feature>
<dbReference type="EMBL" id="CADCTB010000216">
    <property type="protein sequence ID" value="CAA9276264.1"/>
    <property type="molecule type" value="Genomic_DNA"/>
</dbReference>
<feature type="region of interest" description="Disordered" evidence="1">
    <location>
        <begin position="1"/>
        <end position="256"/>
    </location>
</feature>
<reference evidence="2" key="1">
    <citation type="submission" date="2020-02" db="EMBL/GenBank/DDBJ databases">
        <authorList>
            <person name="Meier V. D."/>
        </authorList>
    </citation>
    <scope>NUCLEOTIDE SEQUENCE</scope>
    <source>
        <strain evidence="2">AVDCRST_MAG10</strain>
    </source>
</reference>
<accession>A0A6J4JDL7</accession>
<proteinExistence type="predicted"/>
<evidence type="ECO:0000256" key="1">
    <source>
        <dbReference type="SAM" id="MobiDB-lite"/>
    </source>
</evidence>
<gene>
    <name evidence="2" type="ORF">AVDCRST_MAG10-3605</name>
</gene>
<feature type="non-terminal residue" evidence="2">
    <location>
        <position position="256"/>
    </location>
</feature>
<name>A0A6J4JDL7_9ACTN</name>